<sequence>MPSDVGLDVLSGFWVIIKLATALFLHQATLQRLPQRVEVMCFYPQRLYWLQTTIVNQGNVASYWIMDRK</sequence>
<feature type="transmembrane region" description="Helical" evidence="1">
    <location>
        <begin position="12"/>
        <end position="30"/>
    </location>
</feature>
<dbReference type="Proteomes" id="UP001160148">
    <property type="component" value="Unassembled WGS sequence"/>
</dbReference>
<gene>
    <name evidence="2" type="ORF">MEUPH1_LOCUS415</name>
</gene>
<protein>
    <recommendedName>
        <fullName evidence="4">Secreted protein</fullName>
    </recommendedName>
</protein>
<reference evidence="2 3" key="1">
    <citation type="submission" date="2023-01" db="EMBL/GenBank/DDBJ databases">
        <authorList>
            <person name="Whitehead M."/>
        </authorList>
    </citation>
    <scope>NUCLEOTIDE SEQUENCE [LARGE SCALE GENOMIC DNA]</scope>
</reference>
<dbReference type="AlphaFoldDB" id="A0AAV0VG08"/>
<evidence type="ECO:0000256" key="1">
    <source>
        <dbReference type="SAM" id="Phobius"/>
    </source>
</evidence>
<keyword evidence="1" id="KW-0472">Membrane</keyword>
<keyword evidence="3" id="KW-1185">Reference proteome</keyword>
<proteinExistence type="predicted"/>
<name>A0AAV0VG08_9HEMI</name>
<comment type="caution">
    <text evidence="2">The sequence shown here is derived from an EMBL/GenBank/DDBJ whole genome shotgun (WGS) entry which is preliminary data.</text>
</comment>
<dbReference type="EMBL" id="CARXXK010000001">
    <property type="protein sequence ID" value="CAI6343098.1"/>
    <property type="molecule type" value="Genomic_DNA"/>
</dbReference>
<accession>A0AAV0VG08</accession>
<evidence type="ECO:0000313" key="3">
    <source>
        <dbReference type="Proteomes" id="UP001160148"/>
    </source>
</evidence>
<keyword evidence="1" id="KW-1133">Transmembrane helix</keyword>
<evidence type="ECO:0000313" key="2">
    <source>
        <dbReference type="EMBL" id="CAI6343098.1"/>
    </source>
</evidence>
<organism evidence="2 3">
    <name type="scientific">Macrosiphum euphorbiae</name>
    <name type="common">potato aphid</name>
    <dbReference type="NCBI Taxonomy" id="13131"/>
    <lineage>
        <taxon>Eukaryota</taxon>
        <taxon>Metazoa</taxon>
        <taxon>Ecdysozoa</taxon>
        <taxon>Arthropoda</taxon>
        <taxon>Hexapoda</taxon>
        <taxon>Insecta</taxon>
        <taxon>Pterygota</taxon>
        <taxon>Neoptera</taxon>
        <taxon>Paraneoptera</taxon>
        <taxon>Hemiptera</taxon>
        <taxon>Sternorrhyncha</taxon>
        <taxon>Aphidomorpha</taxon>
        <taxon>Aphidoidea</taxon>
        <taxon>Aphididae</taxon>
        <taxon>Macrosiphini</taxon>
        <taxon>Macrosiphum</taxon>
    </lineage>
</organism>
<keyword evidence="1" id="KW-0812">Transmembrane</keyword>
<evidence type="ECO:0008006" key="4">
    <source>
        <dbReference type="Google" id="ProtNLM"/>
    </source>
</evidence>